<protein>
    <submittedName>
        <fullName evidence="2">LRR-containing protein</fullName>
    </submittedName>
</protein>
<sequence>MDTLSSPDDDYNDRDLSQSGLKTSIPDHTNDIQYSGAQEADTFKIQDEHKSEDCLVVSRRMAWTQVIESFSILQASIFNFIVPFASPTSSKAIVKSSVQSTADSAALPENNEKKQVRFSPDLEQDQSSLVDNHVLLNDSSNRRLKLLSRMEESRQIERSYVVPKDLPPFKLWDRFQLGLSLTYTTLRLRRNISAPCLVFEEQRKQTNKQNVSSITATQLVNLAHAGLAFNTSTRSFVIQGQPSLPVKSLEKPRQRKSRKLARLRHNRIAIRLGNRKKERFSKLLKCKMTKSKTAIHTARHHIKLKAKGGAESQGTAHDRDRTKIGSFGAIAVFRALRVNRTLLSLKLEYLAIDDTALSALAAALRVNCSLTHLSLAGNRIGPIGARDLADALEDSPDSMLLDLDLRDNHLGTRGAEELGRALRENETLTRCDLSWNQMGPHAVLGLLSALRDNFVFRELCVYGNDRVENNNVHLWNLDYSSAKDIIVGLRHLNASFAVIRLSSVRALIPIDKIKTSRWLDVADRGYVELDGLVVAGLLSHNSMLLSLDMHDNPNLGGPAVIKILTAIRNCSTLRDVDLSNTGLYPSDGEVVGELVSANCTLLTIKMHVTVIFVQQARGNQNATEVPDAIECFVDPTHFLDRWIYSKCFAVNRLTQELNNLRLSDVPHLMTLNTSTNYRLNLVSVNICGRLLELYEVAFLGSKILNHRHLGRVVLNSCMLDSAAACALANGVRDHPTLHTVELENNPFGPVGGHALAECLASSNALTYLNLSWTQLGDGGVLYFREALKQNQSIERLDLRGNDLRVQGIIAIADGVRHSATLRELHLRWNTVSPVGAEALAKALEVNQSLRLLDVEHHTMGSRGAAAFASMLAKNKHLEHLNIGGIDSNDTLDVGSGIGSQQAKRIAEILQNSNKSLRILHIGSNCIDPEATAQFGELLATNKTLVTLDLSHSDLTAAKASRFFACLSVNNTLEQLDLAHNHIGNEGMMACTRALETNRTLRELNLAYNGITEEPLAVLVAKLHAIPPKIAPSLEWLCLIGNVMTERTHQQYTLLPQHVITIELHDEERR</sequence>
<dbReference type="OMA" id="NDETQFR"/>
<dbReference type="GeneID" id="36404867"/>
<dbReference type="InterPro" id="IPR001611">
    <property type="entry name" value="Leu-rich_rpt"/>
</dbReference>
<reference evidence="3" key="1">
    <citation type="submission" date="2014-09" db="EMBL/GenBank/DDBJ databases">
        <authorList>
            <person name="Sharma Rahul"/>
            <person name="Thines Marco"/>
        </authorList>
    </citation>
    <scope>NUCLEOTIDE SEQUENCE [LARGE SCALE GENOMIC DNA]</scope>
</reference>
<dbReference type="InterPro" id="IPR052394">
    <property type="entry name" value="LRR-containing"/>
</dbReference>
<dbReference type="STRING" id="4781.A0A0P1AFP6"/>
<dbReference type="InterPro" id="IPR032675">
    <property type="entry name" value="LRR_dom_sf"/>
</dbReference>
<name>A0A0P1AFP6_PLAHL</name>
<organism evidence="2 3">
    <name type="scientific">Plasmopara halstedii</name>
    <name type="common">Downy mildew of sunflower</name>
    <dbReference type="NCBI Taxonomy" id="4781"/>
    <lineage>
        <taxon>Eukaryota</taxon>
        <taxon>Sar</taxon>
        <taxon>Stramenopiles</taxon>
        <taxon>Oomycota</taxon>
        <taxon>Peronosporomycetes</taxon>
        <taxon>Peronosporales</taxon>
        <taxon>Peronosporaceae</taxon>
        <taxon>Plasmopara</taxon>
    </lineage>
</organism>
<dbReference type="Proteomes" id="UP000054928">
    <property type="component" value="Unassembled WGS sequence"/>
</dbReference>
<dbReference type="Pfam" id="PF13516">
    <property type="entry name" value="LRR_6"/>
    <property type="match status" value="9"/>
</dbReference>
<accession>A0A0P1AFP6</accession>
<evidence type="ECO:0000313" key="3">
    <source>
        <dbReference type="Proteomes" id="UP000054928"/>
    </source>
</evidence>
<dbReference type="PANTHER" id="PTHR24114:SF50">
    <property type="entry name" value="RNI-LIKE PROTEIN"/>
    <property type="match status" value="1"/>
</dbReference>
<dbReference type="Gene3D" id="3.80.10.10">
    <property type="entry name" value="Ribonuclease Inhibitor"/>
    <property type="match status" value="6"/>
</dbReference>
<evidence type="ECO:0000256" key="1">
    <source>
        <dbReference type="SAM" id="MobiDB-lite"/>
    </source>
</evidence>
<dbReference type="SMART" id="SM00368">
    <property type="entry name" value="LRR_RI"/>
    <property type="match status" value="13"/>
</dbReference>
<dbReference type="AlphaFoldDB" id="A0A0P1AFP6"/>
<proteinExistence type="predicted"/>
<feature type="region of interest" description="Disordered" evidence="1">
    <location>
        <begin position="1"/>
        <end position="31"/>
    </location>
</feature>
<dbReference type="EMBL" id="CCYD01000428">
    <property type="protein sequence ID" value="CEG39572.1"/>
    <property type="molecule type" value="Genomic_DNA"/>
</dbReference>
<dbReference type="RefSeq" id="XP_024575941.1">
    <property type="nucleotide sequence ID" value="XM_024725133.1"/>
</dbReference>
<dbReference type="PANTHER" id="PTHR24114">
    <property type="entry name" value="LEUCINE RICH REPEAT FAMILY PROTEIN"/>
    <property type="match status" value="1"/>
</dbReference>
<keyword evidence="3" id="KW-1185">Reference proteome</keyword>
<evidence type="ECO:0000313" key="2">
    <source>
        <dbReference type="EMBL" id="CEG39572.1"/>
    </source>
</evidence>
<dbReference type="OrthoDB" id="65413at2759"/>
<dbReference type="SUPFAM" id="SSF52047">
    <property type="entry name" value="RNI-like"/>
    <property type="match status" value="3"/>
</dbReference>